<dbReference type="InterPro" id="IPR044929">
    <property type="entry name" value="DNA/RNA_non-sp_Endonuclease_sf"/>
</dbReference>
<dbReference type="Pfam" id="PF13930">
    <property type="entry name" value="Endonuclea_NS_2"/>
    <property type="match status" value="1"/>
</dbReference>
<dbReference type="InterPro" id="IPR044927">
    <property type="entry name" value="Endonuclea_NS_2"/>
</dbReference>
<feature type="compositionally biased region" description="Low complexity" evidence="1">
    <location>
        <begin position="145"/>
        <end position="159"/>
    </location>
</feature>
<dbReference type="Gene3D" id="3.40.570.10">
    <property type="entry name" value="Extracellular Endonuclease, subunit A"/>
    <property type="match status" value="1"/>
</dbReference>
<evidence type="ECO:0000313" key="3">
    <source>
        <dbReference type="EMBL" id="MDR7296709.1"/>
    </source>
</evidence>
<dbReference type="EMBL" id="JAVDXQ010000003">
    <property type="protein sequence ID" value="MDR7296709.1"/>
    <property type="molecule type" value="Genomic_DNA"/>
</dbReference>
<name>A0ABU1Z7W0_9BURK</name>
<organism evidence="3 4">
    <name type="scientific">Pelomonas aquatica</name>
    <dbReference type="NCBI Taxonomy" id="431058"/>
    <lineage>
        <taxon>Bacteria</taxon>
        <taxon>Pseudomonadati</taxon>
        <taxon>Pseudomonadota</taxon>
        <taxon>Betaproteobacteria</taxon>
        <taxon>Burkholderiales</taxon>
        <taxon>Sphaerotilaceae</taxon>
        <taxon>Roseateles</taxon>
    </lineage>
</organism>
<evidence type="ECO:0000256" key="1">
    <source>
        <dbReference type="SAM" id="MobiDB-lite"/>
    </source>
</evidence>
<keyword evidence="4" id="KW-1185">Reference proteome</keyword>
<feature type="region of interest" description="Disordered" evidence="1">
    <location>
        <begin position="19"/>
        <end position="168"/>
    </location>
</feature>
<sequence length="1175" mass="121867">MRLDNYSVAPFEALEPIEAFEPVHRDADAPRQGAPGTPAPEPVAVEEAPSQLLSEMAQQPPAFVLLPEPGPRRRLPRLDDGDRWALRQREPEGRFERFEHSEPFERESAGDGELPGRTPPAWVNEVPAPAASPASAPAPAPAPTPVEAAAPAAAPAAEPAAPPAAPTATPATVALPLGPAVSPDWLNQREAALKGVRAEFEAAREAARRAPPADVANAAGSGWVPAPTDHDGNPVNGAVFVPDAAAAAAAPEFVPAWMLREGVGAPAPQGQWLSFDDGAYEQAYRERLAARPEASVPLTQLAALYGQPVQQLLGAQPGLWTLATQDHAINAGAPPQPGVAMGDAAGLGQLDLYLADPFITQLREQLGGTPAAPASGLALEQQRLYGTERAAELTQLSQAMSAVRQAHAAAMQAARDGGGAGWVEVPMQFGTDPETGWPTGVYETVSHGDSAEIARDANGAPVLAKQRVFDEAVFTNAWLAEGASSGGLAQEAFARFYGQAHSHIALQQDNSESGGPPRWVSQPSLDNPHVGLGDSGVLDGDLVALDLNHAPRLNNDAAVGFDPQLGWVTSRDNIHEHRSWFDKAMPIVMVAFVSWATAGAASAAGWGAIGSAAAAGAAASFAGGVINGNLSLKGVLIGAVSGALTAGLTPGLTNTLKDAGLGAAAGVAARMTVQGGIQALLGGKFKDGALAGFASGLADLTKVNIGENIDKAVQAGTMSAADALAARTFNTVLSSAIRAAGSPGDPAHAFASDFLGELLQQSGVPATPDEPVTQTAFDDEGNLMPGIVDPNATPAERQAQLAAHLQAQGLEPAQAQQLATETVLRQELQRAVLTDPRVQGGRLVPDPAHDAALEGVNAEFGINPDGDPALMPVGWLDDASKGLASYVRRISERAGGKLKSTLDDVMEAVTIKRLDQAQQSIARYLDDVAARGGLSEAEIVVLGTLYAANAALFPTTVLDVVPGAGKAIGKVGDLIRAGANAREVAVATRIESRGLAEWERAAQLQAARAEAQFTAQGITVVREVPGQKGAWNDALNGGLKPNTGYVLANGHSYVTDAAGRVTRAEGDLSALIRSDRNLYQQVRAGEIGGQGYEGGHLIGSLFGGAGEKINLVPQLTSVNRGEYRAMERTWAEAIRDGKQVKVEVSPVYAGGSQVPTKIEVIYWIDGQRAVQTFRN</sequence>
<evidence type="ECO:0000259" key="2">
    <source>
        <dbReference type="Pfam" id="PF13930"/>
    </source>
</evidence>
<proteinExistence type="predicted"/>
<dbReference type="Proteomes" id="UP001180536">
    <property type="component" value="Unassembled WGS sequence"/>
</dbReference>
<feature type="compositionally biased region" description="Basic and acidic residues" evidence="1">
    <location>
        <begin position="76"/>
        <end position="109"/>
    </location>
</feature>
<feature type="domain" description="Type VII secretion system protein EssD-like" evidence="2">
    <location>
        <begin position="1042"/>
        <end position="1165"/>
    </location>
</feature>
<reference evidence="3 4" key="1">
    <citation type="submission" date="2023-07" db="EMBL/GenBank/DDBJ databases">
        <title>Sorghum-associated microbial communities from plants grown in Nebraska, USA.</title>
        <authorList>
            <person name="Schachtman D."/>
        </authorList>
    </citation>
    <scope>NUCLEOTIDE SEQUENCE [LARGE SCALE GENOMIC DNA]</scope>
    <source>
        <strain evidence="3 4">BE310</strain>
    </source>
</reference>
<accession>A0ABU1Z7W0</accession>
<comment type="caution">
    <text evidence="3">The sequence shown here is derived from an EMBL/GenBank/DDBJ whole genome shotgun (WGS) entry which is preliminary data.</text>
</comment>
<gene>
    <name evidence="3" type="ORF">J2X16_002056</name>
</gene>
<dbReference type="RefSeq" id="WP_310344208.1">
    <property type="nucleotide sequence ID" value="NZ_JAVDXQ010000003.1"/>
</dbReference>
<protein>
    <recommendedName>
        <fullName evidence="2">Type VII secretion system protein EssD-like domain-containing protein</fullName>
    </recommendedName>
</protein>
<evidence type="ECO:0000313" key="4">
    <source>
        <dbReference type="Proteomes" id="UP001180536"/>
    </source>
</evidence>